<comment type="caution">
    <text evidence="2">The sequence shown here is derived from an EMBL/GenBank/DDBJ whole genome shotgun (WGS) entry which is preliminary data.</text>
</comment>
<reference evidence="2 3" key="1">
    <citation type="submission" date="2023-03" db="EMBL/GenBank/DDBJ databases">
        <title>Bacillus Genome Sequencing.</title>
        <authorList>
            <person name="Dunlap C."/>
        </authorList>
    </citation>
    <scope>NUCLEOTIDE SEQUENCE [LARGE SCALE GENOMIC DNA]</scope>
    <source>
        <strain evidence="2 3">NRS-1351</strain>
    </source>
</reference>
<dbReference type="Proteomes" id="UP001355653">
    <property type="component" value="Unassembled WGS sequence"/>
</dbReference>
<dbReference type="EMBL" id="JAROBY010000041">
    <property type="protein sequence ID" value="MEB4796820.1"/>
    <property type="molecule type" value="Genomic_DNA"/>
</dbReference>
<dbReference type="Pfam" id="PF13517">
    <property type="entry name" value="FG-GAP_3"/>
    <property type="match status" value="2"/>
</dbReference>
<dbReference type="PANTHER" id="PTHR44103">
    <property type="entry name" value="PROPROTEIN CONVERTASE P"/>
    <property type="match status" value="1"/>
</dbReference>
<gene>
    <name evidence="2" type="ORF">P5G65_23230</name>
</gene>
<proteinExistence type="predicted"/>
<sequence>MLLIKNRKKFFLGLVALLSICVIVISIASLSSKEESIKLLYVMNQGQYDQAAYQNLEQTTVVNVNLALKSLDQLSSRQWEEYDAVYLDPSLHGSKNLQNAQSDLTRYVKQGGHLFIENDLITDFPLDFIGASKVNEIESNDKFEFKYPEVDYNLSGMQTMIKLFNDNFLKHIGMKELPGFQWGKGIVPSSAETLLSMDNNISLFTMNRYGKGTVLCSGGLIPNRYFITGLDLQSGYDSSKGFPVKAEQTHPAPVGSGVAYFDFKQSQPSEPYFNFTFSAANQLLRSEFISFVSKEKLGYSLKKVFGPYGRPAMAYQNHFEALSAIRDKEGIQWAELLKQYNQIPSFSLIRASFEWWKWDESITVHLNTGTSSQPQFEGELPNSFYGSGLHLKSGNENISLATYPQSKELAAAIELPYRAYPAFADIKGNGTEDLLSGSADGFIYDYRNTGPNGNQQGLANLKLPDSFDQPEKLLDATDTPIHVVVYSTIFAKDINGDHLTDLVIGDQNGLVQYSLNLGNKKFSQPQPFMVGDKPLQVSSYAAPTLGDMTGDGVVDLIVGDGKGNIIEFFGENNDFAHFEKGKQLFKIQSKFAAPSIRDMNEDNKLDLVIGNSEGDIQIYENQNGQWIDRGPIKGKTLNQMGNTSLVGGHNSVPIWYDVNHDGSDDLIVGQLEYGLSYPIDDPQFPYKEELKEFIDYSKKNKLELYPHILVHNYERSSLEKEEITLHKKAFDELGIPLGSMGANQHTWRINNEDRVQTLKNENDSGVWFNFGFKPSYDHVDPQWGNDFTWGLPFLLQDKTIKQPMLLFAPSPILRRTGDNATEDIYNAFVQLDMPIDYFEHVEYHFPNENRPSRVNELLDFVEYLDDIRNKADYNFVTEPQMARSIMASMTTQVTIKRPWITYLADSVKNLFGNGKHVSLTLSTTSSDAWKLAAEYQDSVGVSFEPGKRYSGIPFATNSDVFLRGDNRLYVGLAKKETTLFISWEKDDIHIVRSNVPVQIHKSKNNLNISLNSEGMQQIKLFAPRPLNIQGQDLKIQYLQEQNSYVVTHIGEKTNIIVSEEK</sequence>
<organism evidence="2 3">
    <name type="scientific">Paenibacillus chondroitinus</name>
    <dbReference type="NCBI Taxonomy" id="59842"/>
    <lineage>
        <taxon>Bacteria</taxon>
        <taxon>Bacillati</taxon>
        <taxon>Bacillota</taxon>
        <taxon>Bacilli</taxon>
        <taxon>Bacillales</taxon>
        <taxon>Paenibacillaceae</taxon>
        <taxon>Paenibacillus</taxon>
    </lineage>
</organism>
<keyword evidence="3" id="KW-1185">Reference proteome</keyword>
<protein>
    <submittedName>
        <fullName evidence="2">VCBS repeat-containing protein</fullName>
    </submittedName>
</protein>
<name>A0ABU6DHG6_9BACL</name>
<dbReference type="Gene3D" id="2.130.10.130">
    <property type="entry name" value="Integrin alpha, N-terminal"/>
    <property type="match status" value="2"/>
</dbReference>
<dbReference type="SUPFAM" id="SSF69318">
    <property type="entry name" value="Integrin alpha N-terminal domain"/>
    <property type="match status" value="1"/>
</dbReference>
<accession>A0ABU6DHG6</accession>
<evidence type="ECO:0000313" key="2">
    <source>
        <dbReference type="EMBL" id="MEB4796820.1"/>
    </source>
</evidence>
<dbReference type="InterPro" id="IPR028994">
    <property type="entry name" value="Integrin_alpha_N"/>
</dbReference>
<evidence type="ECO:0000256" key="1">
    <source>
        <dbReference type="ARBA" id="ARBA00022729"/>
    </source>
</evidence>
<dbReference type="InterPro" id="IPR013517">
    <property type="entry name" value="FG-GAP"/>
</dbReference>
<evidence type="ECO:0000313" key="3">
    <source>
        <dbReference type="Proteomes" id="UP001355653"/>
    </source>
</evidence>
<dbReference type="RefSeq" id="WP_127455250.1">
    <property type="nucleotide sequence ID" value="NZ_JAROBY010000041.1"/>
</dbReference>
<dbReference type="PANTHER" id="PTHR44103:SF1">
    <property type="entry name" value="PROPROTEIN CONVERTASE P"/>
    <property type="match status" value="1"/>
</dbReference>
<keyword evidence="1" id="KW-0732">Signal</keyword>